<comment type="caution">
    <text evidence="1">The sequence shown here is derived from an EMBL/GenBank/DDBJ whole genome shotgun (WGS) entry which is preliminary data.</text>
</comment>
<evidence type="ECO:0000313" key="2">
    <source>
        <dbReference type="Proteomes" id="UP000568877"/>
    </source>
</evidence>
<evidence type="ECO:0000313" key="1">
    <source>
        <dbReference type="EMBL" id="GFP32701.1"/>
    </source>
</evidence>
<proteinExistence type="predicted"/>
<dbReference type="AlphaFoldDB" id="A0A6V8PP97"/>
<dbReference type="Proteomes" id="UP000568877">
    <property type="component" value="Unassembled WGS sequence"/>
</dbReference>
<dbReference type="EMBL" id="BLSA01000132">
    <property type="protein sequence ID" value="GFP32701.1"/>
    <property type="molecule type" value="Genomic_DNA"/>
</dbReference>
<reference evidence="1 2" key="1">
    <citation type="journal article" date="2020" name="Front. Microbiol.">
        <title>Single-cell genomics of novel Actinobacteria with the Wood-Ljungdahl pathway discovered in a serpentinizing system.</title>
        <authorList>
            <person name="Merino N."/>
            <person name="Kawai M."/>
            <person name="Boyd E.S."/>
            <person name="Colman D.R."/>
            <person name="McGlynn S.E."/>
            <person name="Nealson K.H."/>
            <person name="Kurokawa K."/>
            <person name="Hongoh Y."/>
        </authorList>
    </citation>
    <scope>NUCLEOTIDE SEQUENCE [LARGE SCALE GENOMIC DNA]</scope>
    <source>
        <strain evidence="1 2">S42</strain>
    </source>
</reference>
<protein>
    <submittedName>
        <fullName evidence="1">Uncharacterized protein</fullName>
    </submittedName>
</protein>
<sequence>MLSILDYPIILVDQRQMVSQEAMTLDQVDGILFRKWREESNHGLKSFCSLYQKSTGETLHPANLSHMELGKRPIPSHVIEKAAPLLGKKPEDFPGYFLQKNLPSKLTDPRFRQAIQELARIEVDKLTEGDWDRIIEVLHHVVEKKS</sequence>
<organism evidence="1 2">
    <name type="scientific">Candidatus Hakubella thermalkaliphila</name>
    <dbReference type="NCBI Taxonomy" id="2754717"/>
    <lineage>
        <taxon>Bacteria</taxon>
        <taxon>Bacillati</taxon>
        <taxon>Actinomycetota</taxon>
        <taxon>Actinomycetota incertae sedis</taxon>
        <taxon>Candidatus Hakubellales</taxon>
        <taxon>Candidatus Hakubellaceae</taxon>
        <taxon>Candidatus Hakubella</taxon>
    </lineage>
</organism>
<name>A0A6V8PP97_9ACTN</name>
<gene>
    <name evidence="1" type="ORF">HKBW3S42_01007</name>
</gene>
<accession>A0A6V8PP97</accession>